<proteinExistence type="predicted"/>
<protein>
    <submittedName>
        <fullName evidence="1">Uncharacterized protein</fullName>
    </submittedName>
</protein>
<evidence type="ECO:0000313" key="1">
    <source>
        <dbReference type="EMBL" id="PWB87959.1"/>
    </source>
</evidence>
<accession>A0A315XS92</accession>
<dbReference type="RefSeq" id="WP_116591520.1">
    <property type="nucleotide sequence ID" value="NZ_MZGS01000016.1"/>
</dbReference>
<sequence>MNLSETIKNIRATCDNYIDPDLLSFIIDDDGYMGTNNILEIKGYGITPDDSYEERLLKIHESENVYLPLGMMTFMPIVNECDIFSVDDYSLQLTEDEFKLYGDEKERLFGILIKKGSNEYLIGKSDTCSCSVDSSFEEFEKTDCEFYNIIEKIVKEKIID</sequence>
<dbReference type="OrthoDB" id="75348at2157"/>
<dbReference type="Proteomes" id="UP000251717">
    <property type="component" value="Unassembled WGS sequence"/>
</dbReference>
<evidence type="ECO:0000313" key="2">
    <source>
        <dbReference type="Proteomes" id="UP000251717"/>
    </source>
</evidence>
<keyword evidence="2" id="KW-1185">Reference proteome</keyword>
<name>A0A315XS92_9EURY</name>
<comment type="caution">
    <text evidence="1">The sequence shown here is derived from an EMBL/GenBank/DDBJ whole genome shotgun (WGS) entry which is preliminary data.</text>
</comment>
<reference evidence="1 2" key="1">
    <citation type="submission" date="2017-03" db="EMBL/GenBank/DDBJ databases">
        <title>Genome sequence of Methanobrevibacter thaueri.</title>
        <authorList>
            <person name="Poehlein A."/>
            <person name="Seedorf H."/>
            <person name="Daniel R."/>
        </authorList>
    </citation>
    <scope>NUCLEOTIDE SEQUENCE [LARGE SCALE GENOMIC DNA]</scope>
    <source>
        <strain evidence="1 2">DSM 11995</strain>
    </source>
</reference>
<gene>
    <name evidence="1" type="ORF">MBBTH_05460</name>
</gene>
<organism evidence="1 2">
    <name type="scientific">Methanobrevibacter thaueri</name>
    <dbReference type="NCBI Taxonomy" id="190975"/>
    <lineage>
        <taxon>Archaea</taxon>
        <taxon>Methanobacteriati</taxon>
        <taxon>Methanobacteriota</taxon>
        <taxon>Methanomada group</taxon>
        <taxon>Methanobacteria</taxon>
        <taxon>Methanobacteriales</taxon>
        <taxon>Methanobacteriaceae</taxon>
        <taxon>Methanobrevibacter</taxon>
    </lineage>
</organism>
<dbReference type="AlphaFoldDB" id="A0A315XS92"/>
<dbReference type="EMBL" id="MZGS01000016">
    <property type="protein sequence ID" value="PWB87959.1"/>
    <property type="molecule type" value="Genomic_DNA"/>
</dbReference>